<dbReference type="EMBL" id="CP048649">
    <property type="protein sequence ID" value="QIB69344.1"/>
    <property type="molecule type" value="Genomic_DNA"/>
</dbReference>
<evidence type="ECO:0000256" key="2">
    <source>
        <dbReference type="PIRSR" id="PIRSR605754-1"/>
    </source>
</evidence>
<dbReference type="InterPro" id="IPR005754">
    <property type="entry name" value="Sortase"/>
</dbReference>
<evidence type="ECO:0000256" key="1">
    <source>
        <dbReference type="ARBA" id="ARBA00022801"/>
    </source>
</evidence>
<dbReference type="InterPro" id="IPR023365">
    <property type="entry name" value="Sortase_dom-sf"/>
</dbReference>
<dbReference type="SUPFAM" id="SSF63817">
    <property type="entry name" value="Sortase"/>
    <property type="match status" value="1"/>
</dbReference>
<dbReference type="AlphaFoldDB" id="A0A858BX94"/>
<keyword evidence="1" id="KW-0378">Hydrolase</keyword>
<reference evidence="3 4" key="1">
    <citation type="submission" date="2020-02" db="EMBL/GenBank/DDBJ databases">
        <authorList>
            <person name="Kim Y.B."/>
            <person name="Roh S.W."/>
        </authorList>
    </citation>
    <scope>NUCLEOTIDE SEQUENCE [LARGE SCALE GENOMIC DNA]</scope>
    <source>
        <strain evidence="3 4">DSM 103574</strain>
    </source>
</reference>
<dbReference type="Proteomes" id="UP000466848">
    <property type="component" value="Chromosome"/>
</dbReference>
<feature type="active site" description="Acyl-thioester intermediate" evidence="2">
    <location>
        <position position="228"/>
    </location>
</feature>
<dbReference type="Gene3D" id="2.40.260.10">
    <property type="entry name" value="Sortase"/>
    <property type="match status" value="1"/>
</dbReference>
<proteinExistence type="predicted"/>
<keyword evidence="4" id="KW-1185">Reference proteome</keyword>
<dbReference type="InterPro" id="IPR009835">
    <property type="entry name" value="SrtB"/>
</dbReference>
<dbReference type="GO" id="GO:0016787">
    <property type="term" value="F:hydrolase activity"/>
    <property type="evidence" value="ECO:0007669"/>
    <property type="project" value="UniProtKB-KW"/>
</dbReference>
<name>A0A858BX94_9FIRM</name>
<gene>
    <name evidence="3" type="ORF">Ami103574_08405</name>
</gene>
<sequence length="251" mass="29421">MKLKILSIALFFIFILSGAYIVYQLTEGYLFYHLNQQWSKSVEESSKDEGNSKILAKYRDIYEENPEFAGWIRIKDTMMDYPVMKPMEDNDFYLTHGPSGERSKYGAIYLDVASDLFNQQGNWILYGHYFKDGSMFGMLQEYEQEAFYKEHPTIEFDTIYQEGTYEIIAVFLSKVYQQDQNIFKYYKYTDIQSQEEFEAYVRGIKELSLYPTGKTASYGDSLITLSTCDYWTENGRLAVVAKKLECSAKKQ</sequence>
<dbReference type="CDD" id="cd05826">
    <property type="entry name" value="Sortase_B"/>
    <property type="match status" value="1"/>
</dbReference>
<organism evidence="3 4">
    <name type="scientific">Aminipila butyrica</name>
    <dbReference type="NCBI Taxonomy" id="433296"/>
    <lineage>
        <taxon>Bacteria</taxon>
        <taxon>Bacillati</taxon>
        <taxon>Bacillota</taxon>
        <taxon>Clostridia</taxon>
        <taxon>Peptostreptococcales</taxon>
        <taxon>Anaerovoracaceae</taxon>
        <taxon>Aminipila</taxon>
    </lineage>
</organism>
<dbReference type="RefSeq" id="WP_163066522.1">
    <property type="nucleotide sequence ID" value="NZ_CP048649.1"/>
</dbReference>
<evidence type="ECO:0000313" key="4">
    <source>
        <dbReference type="Proteomes" id="UP000466848"/>
    </source>
</evidence>
<dbReference type="Pfam" id="PF04203">
    <property type="entry name" value="Sortase"/>
    <property type="match status" value="1"/>
</dbReference>
<evidence type="ECO:0000313" key="3">
    <source>
        <dbReference type="EMBL" id="QIB69344.1"/>
    </source>
</evidence>
<protein>
    <submittedName>
        <fullName evidence="3">Class B sortase</fullName>
    </submittedName>
</protein>
<feature type="active site" description="Proton donor/acceptor" evidence="2">
    <location>
        <position position="128"/>
    </location>
</feature>
<accession>A0A858BX94</accession>
<dbReference type="KEGG" id="abut:Ami103574_08405"/>